<evidence type="ECO:0000313" key="4">
    <source>
        <dbReference type="Proteomes" id="UP000191905"/>
    </source>
</evidence>
<keyword evidence="1" id="KW-0812">Transmembrane</keyword>
<dbReference type="CDD" id="cd06259">
    <property type="entry name" value="YdcF-like"/>
    <property type="match status" value="1"/>
</dbReference>
<proteinExistence type="predicted"/>
<dbReference type="AlphaFoldDB" id="A0A1V8RJW1"/>
<evidence type="ECO:0000256" key="1">
    <source>
        <dbReference type="SAM" id="Phobius"/>
    </source>
</evidence>
<comment type="caution">
    <text evidence="3">The sequence shown here is derived from an EMBL/GenBank/DDBJ whole genome shotgun (WGS) entry which is preliminary data.</text>
</comment>
<evidence type="ECO:0000259" key="2">
    <source>
        <dbReference type="Pfam" id="PF02698"/>
    </source>
</evidence>
<dbReference type="Gene3D" id="3.40.50.620">
    <property type="entry name" value="HUPs"/>
    <property type="match status" value="1"/>
</dbReference>
<organism evidence="3 4">
    <name type="scientific">Manganibacter manganicus</name>
    <dbReference type="NCBI Taxonomy" id="1873176"/>
    <lineage>
        <taxon>Bacteria</taxon>
        <taxon>Pseudomonadati</taxon>
        <taxon>Pseudomonadota</taxon>
        <taxon>Alphaproteobacteria</taxon>
        <taxon>Hyphomicrobiales</taxon>
        <taxon>Phyllobacteriaceae</taxon>
        <taxon>Manganibacter</taxon>
    </lineage>
</organism>
<dbReference type="PANTHER" id="PTHR30336">
    <property type="entry name" value="INNER MEMBRANE PROTEIN, PROBABLE PERMEASE"/>
    <property type="match status" value="1"/>
</dbReference>
<dbReference type="InterPro" id="IPR003848">
    <property type="entry name" value="DUF218"/>
</dbReference>
<feature type="transmembrane region" description="Helical" evidence="1">
    <location>
        <begin position="12"/>
        <end position="34"/>
    </location>
</feature>
<dbReference type="Pfam" id="PF02698">
    <property type="entry name" value="DUF218"/>
    <property type="match status" value="1"/>
</dbReference>
<accession>A0A1V8RJW1</accession>
<reference evidence="3 4" key="1">
    <citation type="journal article" date="2016" name="Int. J. Syst. Evol. Microbiol.">
        <title>Pseudaminobacter manganicus sp. nov., isolated from sludge of a manganese mine.</title>
        <authorList>
            <person name="Li J."/>
            <person name="Huang J."/>
            <person name="Liao S."/>
            <person name="Wang G."/>
        </authorList>
    </citation>
    <scope>NUCLEOTIDE SEQUENCE [LARGE SCALE GENOMIC DNA]</scope>
    <source>
        <strain evidence="3 4">JH-7</strain>
    </source>
</reference>
<dbReference type="OrthoDB" id="9809813at2"/>
<dbReference type="Proteomes" id="UP000191905">
    <property type="component" value="Unassembled WGS sequence"/>
</dbReference>
<dbReference type="EMBL" id="MDET01000059">
    <property type="protein sequence ID" value="OQM73434.1"/>
    <property type="molecule type" value="Genomic_DNA"/>
</dbReference>
<evidence type="ECO:0000313" key="3">
    <source>
        <dbReference type="EMBL" id="OQM73434.1"/>
    </source>
</evidence>
<name>A0A1V8RJW1_9HYPH</name>
<gene>
    <name evidence="3" type="ORF">BFN67_09095</name>
</gene>
<dbReference type="GO" id="GO:0005886">
    <property type="term" value="C:plasma membrane"/>
    <property type="evidence" value="ECO:0007669"/>
    <property type="project" value="TreeGrafter"/>
</dbReference>
<dbReference type="GO" id="GO:0043164">
    <property type="term" value="P:Gram-negative-bacterium-type cell wall biogenesis"/>
    <property type="evidence" value="ECO:0007669"/>
    <property type="project" value="TreeGrafter"/>
</dbReference>
<sequence>MFFFISKLTGFFLIPSNLLVLLGLIGILVSLTSWSQWGRRCMTASILLLAICGWSPLGSAALIALEDRFPEPTINRPVTGIILLGGAVDTHISSERGILTMNEAGERMTATVDLSRRYPDARIFLSGGTNHILGGNAKMSESQVAHEILVSLGVPTQRIEMEERSRNTCENGIESKTALQPKPGELWLLVTSASHMPRAVGCFRAARFDVTPYPVDYRTRGTDDLKQITKSVTGGLAAIDLAVHEWLGLLAYWAAGLTTDVIPSALYSNPH</sequence>
<keyword evidence="1" id="KW-1133">Transmembrane helix</keyword>
<feature type="transmembrane region" description="Helical" evidence="1">
    <location>
        <begin position="46"/>
        <end position="65"/>
    </location>
</feature>
<dbReference type="GO" id="GO:0000270">
    <property type="term" value="P:peptidoglycan metabolic process"/>
    <property type="evidence" value="ECO:0007669"/>
    <property type="project" value="TreeGrafter"/>
</dbReference>
<dbReference type="InterPro" id="IPR051599">
    <property type="entry name" value="Cell_Envelope_Assoc"/>
</dbReference>
<dbReference type="PANTHER" id="PTHR30336:SF4">
    <property type="entry name" value="ENVELOPE BIOGENESIS FACTOR ELYC"/>
    <property type="match status" value="1"/>
</dbReference>
<dbReference type="RefSeq" id="WP_080921751.1">
    <property type="nucleotide sequence ID" value="NZ_MDET01000059.1"/>
</dbReference>
<protein>
    <recommendedName>
        <fullName evidence="2">DUF218 domain-containing protein</fullName>
    </recommendedName>
</protein>
<keyword evidence="4" id="KW-1185">Reference proteome</keyword>
<feature type="domain" description="DUF218" evidence="2">
    <location>
        <begin position="80"/>
        <end position="248"/>
    </location>
</feature>
<dbReference type="InterPro" id="IPR014729">
    <property type="entry name" value="Rossmann-like_a/b/a_fold"/>
</dbReference>
<keyword evidence="1" id="KW-0472">Membrane</keyword>